<comment type="caution">
    <text evidence="1">The sequence shown here is derived from an EMBL/GenBank/DDBJ whole genome shotgun (WGS) entry which is preliminary data.</text>
</comment>
<organism evidence="1 2">
    <name type="scientific">Flagellimonas allohymeniacidonis</name>
    <dbReference type="NCBI Taxonomy" id="2517819"/>
    <lineage>
        <taxon>Bacteria</taxon>
        <taxon>Pseudomonadati</taxon>
        <taxon>Bacteroidota</taxon>
        <taxon>Flavobacteriia</taxon>
        <taxon>Flavobacteriales</taxon>
        <taxon>Flavobacteriaceae</taxon>
        <taxon>Flagellimonas</taxon>
    </lineage>
</organism>
<evidence type="ECO:0000313" key="1">
    <source>
        <dbReference type="EMBL" id="TAI48427.1"/>
    </source>
</evidence>
<evidence type="ECO:0000313" key="2">
    <source>
        <dbReference type="Proteomes" id="UP000291981"/>
    </source>
</evidence>
<reference evidence="1 2" key="1">
    <citation type="submission" date="2019-02" db="EMBL/GenBank/DDBJ databases">
        <title>Draft genome sequence of Muricauda sp. 176CP4-71.</title>
        <authorList>
            <person name="Park J.-S."/>
        </authorList>
    </citation>
    <scope>NUCLEOTIDE SEQUENCE [LARGE SCALE GENOMIC DNA]</scope>
    <source>
        <strain evidence="1 2">176CP4-71</strain>
    </source>
</reference>
<dbReference type="Proteomes" id="UP000291981">
    <property type="component" value="Unassembled WGS sequence"/>
</dbReference>
<dbReference type="EMBL" id="SGIU01000001">
    <property type="protein sequence ID" value="TAI48427.1"/>
    <property type="molecule type" value="Genomic_DNA"/>
</dbReference>
<evidence type="ECO:0008006" key="3">
    <source>
        <dbReference type="Google" id="ProtNLM"/>
    </source>
</evidence>
<dbReference type="OrthoDB" id="982714at2"/>
<dbReference type="AlphaFoldDB" id="A0A4Q8QFF8"/>
<proteinExistence type="predicted"/>
<name>A0A4Q8QFF8_9FLAO</name>
<dbReference type="RefSeq" id="WP_130608430.1">
    <property type="nucleotide sequence ID" value="NZ_SGIU01000001.1"/>
</dbReference>
<sequence length="172" mass="19303">MKWIKKILITLLILVLLLFALATWYKNTFSMDPVTGYTVKSDEMPKSMLIATQGSMFKDAITKGIIDEYANDSIHVNVIDVLKIGKENTSNYDVMVLIHTWENWKAPKEVEDFVLALSEVDKTKTVVLTTSGKGDSKMDNLDAITGESDLENSQEFLEEIISKIEAVLNAPQ</sequence>
<protein>
    <recommendedName>
        <fullName evidence="3">Flavodoxin-like domain-containing protein</fullName>
    </recommendedName>
</protein>
<keyword evidence="2" id="KW-1185">Reference proteome</keyword>
<accession>A0A4Q8QFF8</accession>
<gene>
    <name evidence="1" type="ORF">EW142_01070</name>
</gene>